<evidence type="ECO:0000313" key="1">
    <source>
        <dbReference type="EMBL" id="KAK3056839.1"/>
    </source>
</evidence>
<sequence length="356" mass="40489">MLKAHERRIAGQRDFVVDGPCEGLLLQALKRLPRLESISIGNLDHPSRSLRTLGSAAIHNATGFSLQPCRLHRPTYRPSWSREAYPEMLKVALYACPASVSSITTPMLLDFENFDKYCPDEALVRAFVDALDRVKPLKLRVLIPMSMEDKGLSSQTQWRPTPCVWTRISRAFIEVEDLSLEFTDPAVSCVQFEKFTKEVSLSQLQRLSLINLSIKISVLHDFLSRRAQALTHLCLEGIGVVNEPRPEFSWLDILRLCQQMPRLRYVKIGAVTDLRIDSLVYGRMPDKWELFAPYCSIVLEGEEVRSGLSDIIRAFCEEKADKEPRVQPAKKMKEEFDLSDDELEGDMYKLAGATTN</sequence>
<gene>
    <name evidence="1" type="ORF">LTS18_011635</name>
</gene>
<comment type="caution">
    <text evidence="1">The sequence shown here is derived from an EMBL/GenBank/DDBJ whole genome shotgun (WGS) entry which is preliminary data.</text>
</comment>
<organism evidence="1 2">
    <name type="scientific">Coniosporium uncinatum</name>
    <dbReference type="NCBI Taxonomy" id="93489"/>
    <lineage>
        <taxon>Eukaryota</taxon>
        <taxon>Fungi</taxon>
        <taxon>Dikarya</taxon>
        <taxon>Ascomycota</taxon>
        <taxon>Pezizomycotina</taxon>
        <taxon>Dothideomycetes</taxon>
        <taxon>Dothideomycetes incertae sedis</taxon>
        <taxon>Coniosporium</taxon>
    </lineage>
</organism>
<keyword evidence="2" id="KW-1185">Reference proteome</keyword>
<protein>
    <submittedName>
        <fullName evidence="1">Uncharacterized protein</fullName>
    </submittedName>
</protein>
<evidence type="ECO:0000313" key="2">
    <source>
        <dbReference type="Proteomes" id="UP001186974"/>
    </source>
</evidence>
<dbReference type="EMBL" id="JAWDJW010009727">
    <property type="protein sequence ID" value="KAK3056839.1"/>
    <property type="molecule type" value="Genomic_DNA"/>
</dbReference>
<accession>A0ACC3CYL3</accession>
<proteinExistence type="predicted"/>
<dbReference type="Proteomes" id="UP001186974">
    <property type="component" value="Unassembled WGS sequence"/>
</dbReference>
<name>A0ACC3CYL3_9PEZI</name>
<reference evidence="1" key="1">
    <citation type="submission" date="2024-09" db="EMBL/GenBank/DDBJ databases">
        <title>Black Yeasts Isolated from many extreme environments.</title>
        <authorList>
            <person name="Coleine C."/>
            <person name="Stajich J.E."/>
            <person name="Selbmann L."/>
        </authorList>
    </citation>
    <scope>NUCLEOTIDE SEQUENCE</scope>
    <source>
        <strain evidence="1">CCFEE 5737</strain>
    </source>
</reference>